<dbReference type="InterPro" id="IPR019190">
    <property type="entry name" value="EXOV"/>
</dbReference>
<sequence length="557" mass="63581">MRTIGLHVIRRSIHSPKVSKLADSVTLSGNLIPSEEELQILDDLPFFRHCSSKPDSSVSKSRKAYLDRKLPKVRKLFKDEENSAFLSYHLPEKLKNPYLDAQARAKIDPVSGKLEFAGTPRLSVTKLLTKRWCELRETYDIYSQIPIYEHGQVAVGRREHQRLEDEAHVIPSSVELLKEELGTEVPQDATHTLAESWFQTMIRLLALFQTGQAREILCHGYLSSRDCQLDGDVTEEDAVLVSGIIDHLVLKRRNAKDPTPTPLLSDDVSGKDIKTILQSLNGTIQRSGNDLEVIVSDVKTRSTKTIPQQSSVVNASKIQVMYYRYFLEGLSTEASRTYERLLMNARKRGIDVDAPINPAKLVVLMETSSVIAHDMKRLQNGSPIGFAPFDEFYGDIKSPKYEYNLESFRSVIKKADTHERYSDLFVKWATPLTLRYFAARLAQMYTNVGPFLSKNLMIEYYSGNANFHRMAFEYKLEDIKHHSTQSALFWFGKRNIEPIKPTVRNMLTYCNYCDYEQICLWRKQGTDLCKGLGQELETLHMNEDVIQVNQLTATPGS</sequence>
<organism evidence="15 16">
    <name type="scientific">Lachancea lanzarotensis</name>
    <dbReference type="NCBI Taxonomy" id="1245769"/>
    <lineage>
        <taxon>Eukaryota</taxon>
        <taxon>Fungi</taxon>
        <taxon>Dikarya</taxon>
        <taxon>Ascomycota</taxon>
        <taxon>Saccharomycotina</taxon>
        <taxon>Saccharomycetes</taxon>
        <taxon>Saccharomycetales</taxon>
        <taxon>Saccharomycetaceae</taxon>
        <taxon>Lachancea</taxon>
    </lineage>
</organism>
<keyword evidence="16" id="KW-1185">Reference proteome</keyword>
<keyword evidence="9" id="KW-0269">Exonuclease</keyword>
<dbReference type="Pfam" id="PF09810">
    <property type="entry name" value="Exo5"/>
    <property type="match status" value="1"/>
</dbReference>
<keyword evidence="12" id="KW-0411">Iron-sulfur</keyword>
<evidence type="ECO:0000256" key="1">
    <source>
        <dbReference type="ARBA" id="ARBA00001946"/>
    </source>
</evidence>
<comment type="cofactor">
    <cofactor evidence="2">
        <name>[4Fe-4S] cluster</name>
        <dbReference type="ChEBI" id="CHEBI:49883"/>
    </cofactor>
</comment>
<keyword evidence="13" id="KW-0238">DNA-binding</keyword>
<keyword evidence="7" id="KW-0540">Nuclease</keyword>
<evidence type="ECO:0000256" key="3">
    <source>
        <dbReference type="ARBA" id="ARBA00009797"/>
    </source>
</evidence>
<keyword evidence="6" id="KW-0004">4Fe-4S</keyword>
<evidence type="ECO:0000256" key="7">
    <source>
        <dbReference type="ARBA" id="ARBA00022722"/>
    </source>
</evidence>
<evidence type="ECO:0000256" key="11">
    <source>
        <dbReference type="ARBA" id="ARBA00023004"/>
    </source>
</evidence>
<accession>A0A0C7MWF7</accession>
<evidence type="ECO:0000256" key="4">
    <source>
        <dbReference type="ARBA" id="ARBA00011245"/>
    </source>
</evidence>
<comment type="subunit">
    <text evidence="4">Monomer.</text>
</comment>
<dbReference type="Proteomes" id="UP000054304">
    <property type="component" value="Unassembled WGS sequence"/>
</dbReference>
<evidence type="ECO:0000256" key="2">
    <source>
        <dbReference type="ARBA" id="ARBA00001966"/>
    </source>
</evidence>
<dbReference type="EMBL" id="LN736363">
    <property type="protein sequence ID" value="CEP61935.1"/>
    <property type="molecule type" value="Genomic_DNA"/>
</dbReference>
<protein>
    <recommendedName>
        <fullName evidence="5">Exonuclease V, mitochondrial</fullName>
    </recommendedName>
    <alternativeName>
        <fullName evidence="14">Defects in morphology protein 1</fullName>
    </alternativeName>
</protein>
<dbReference type="GO" id="GO:0005739">
    <property type="term" value="C:mitochondrion"/>
    <property type="evidence" value="ECO:0007669"/>
    <property type="project" value="TreeGrafter"/>
</dbReference>
<dbReference type="OrthoDB" id="354769at2759"/>
<dbReference type="GeneID" id="34685378"/>
<evidence type="ECO:0000256" key="14">
    <source>
        <dbReference type="ARBA" id="ARBA00030412"/>
    </source>
</evidence>
<keyword evidence="10" id="KW-0460">Magnesium</keyword>
<evidence type="ECO:0000256" key="13">
    <source>
        <dbReference type="ARBA" id="ARBA00023125"/>
    </source>
</evidence>
<dbReference type="GO" id="GO:0003677">
    <property type="term" value="F:DNA binding"/>
    <property type="evidence" value="ECO:0007669"/>
    <property type="project" value="UniProtKB-KW"/>
</dbReference>
<dbReference type="RefSeq" id="XP_022628167.1">
    <property type="nucleotide sequence ID" value="XM_022772732.1"/>
</dbReference>
<evidence type="ECO:0000256" key="5">
    <source>
        <dbReference type="ARBA" id="ARBA00013561"/>
    </source>
</evidence>
<comment type="similarity">
    <text evidence="3">Belongs to the EXO5 family.</text>
</comment>
<gene>
    <name evidence="15" type="ORF">LALA0_S04e03994g</name>
</gene>
<dbReference type="PANTHER" id="PTHR14464">
    <property type="entry name" value="EXONUCLEASE V"/>
    <property type="match status" value="1"/>
</dbReference>
<keyword evidence="6" id="KW-0479">Metal-binding</keyword>
<dbReference type="GO" id="GO:0036297">
    <property type="term" value="P:interstrand cross-link repair"/>
    <property type="evidence" value="ECO:0007669"/>
    <property type="project" value="TreeGrafter"/>
</dbReference>
<dbReference type="GO" id="GO:0051539">
    <property type="term" value="F:4 iron, 4 sulfur cluster binding"/>
    <property type="evidence" value="ECO:0007669"/>
    <property type="project" value="UniProtKB-KW"/>
</dbReference>
<evidence type="ECO:0000256" key="8">
    <source>
        <dbReference type="ARBA" id="ARBA00022801"/>
    </source>
</evidence>
<evidence type="ECO:0000256" key="9">
    <source>
        <dbReference type="ARBA" id="ARBA00022839"/>
    </source>
</evidence>
<evidence type="ECO:0000256" key="6">
    <source>
        <dbReference type="ARBA" id="ARBA00022485"/>
    </source>
</evidence>
<evidence type="ECO:0000313" key="15">
    <source>
        <dbReference type="EMBL" id="CEP61935.1"/>
    </source>
</evidence>
<evidence type="ECO:0000313" key="16">
    <source>
        <dbReference type="Proteomes" id="UP000054304"/>
    </source>
</evidence>
<dbReference type="GO" id="GO:0045145">
    <property type="term" value="F:single-stranded DNA 5'-3' DNA exonuclease activity"/>
    <property type="evidence" value="ECO:0007669"/>
    <property type="project" value="EnsemblFungi"/>
</dbReference>
<dbReference type="HOGENOM" id="CLU_019985_0_0_1"/>
<keyword evidence="11" id="KW-0408">Iron</keyword>
<keyword evidence="8" id="KW-0378">Hydrolase</keyword>
<evidence type="ECO:0000256" key="12">
    <source>
        <dbReference type="ARBA" id="ARBA00023014"/>
    </source>
</evidence>
<reference evidence="15 16" key="1">
    <citation type="submission" date="2014-12" db="EMBL/GenBank/DDBJ databases">
        <authorList>
            <person name="Neuveglise Cecile"/>
        </authorList>
    </citation>
    <scope>NUCLEOTIDE SEQUENCE [LARGE SCALE GENOMIC DNA]</scope>
    <source>
        <strain evidence="15 16">CBS 12615</strain>
    </source>
</reference>
<name>A0A0C7MWF7_9SACH</name>
<dbReference type="GO" id="GO:0005634">
    <property type="term" value="C:nucleus"/>
    <property type="evidence" value="ECO:0007669"/>
    <property type="project" value="TreeGrafter"/>
</dbReference>
<proteinExistence type="inferred from homology"/>
<comment type="cofactor">
    <cofactor evidence="1">
        <name>Mg(2+)</name>
        <dbReference type="ChEBI" id="CHEBI:18420"/>
    </cofactor>
</comment>
<dbReference type="PANTHER" id="PTHR14464:SF4">
    <property type="entry name" value="EXONUCLEASE V"/>
    <property type="match status" value="1"/>
</dbReference>
<dbReference type="AlphaFoldDB" id="A0A0C7MWF7"/>
<evidence type="ECO:0000256" key="10">
    <source>
        <dbReference type="ARBA" id="ARBA00022842"/>
    </source>
</evidence>